<evidence type="ECO:0000313" key="2">
    <source>
        <dbReference type="Proteomes" id="UP001201812"/>
    </source>
</evidence>
<keyword evidence="2" id="KW-1185">Reference proteome</keyword>
<evidence type="ECO:0000313" key="1">
    <source>
        <dbReference type="EMBL" id="KAI1699308.1"/>
    </source>
</evidence>
<name>A0AAD4QZ14_9BILA</name>
<dbReference type="Proteomes" id="UP001201812">
    <property type="component" value="Unassembled WGS sequence"/>
</dbReference>
<accession>A0AAD4QZ14</accession>
<protein>
    <submittedName>
        <fullName evidence="1">Uncharacterized protein</fullName>
    </submittedName>
</protein>
<reference evidence="1" key="1">
    <citation type="submission" date="2022-01" db="EMBL/GenBank/DDBJ databases">
        <title>Genome Sequence Resource for Two Populations of Ditylenchus destructor, the Migratory Endoparasitic Phytonematode.</title>
        <authorList>
            <person name="Zhang H."/>
            <person name="Lin R."/>
            <person name="Xie B."/>
        </authorList>
    </citation>
    <scope>NUCLEOTIDE SEQUENCE</scope>
    <source>
        <strain evidence="1">BazhouSP</strain>
    </source>
</reference>
<dbReference type="EMBL" id="JAKKPZ010000184">
    <property type="protein sequence ID" value="KAI1699308.1"/>
    <property type="molecule type" value="Genomic_DNA"/>
</dbReference>
<sequence length="135" mass="15515">MLRDNEAANTFCTRAGERSTLRSIFFLDEVADPEFPLATRLHLVIHELVHTLECMLMQIPDPSTLPEGYRYSHENAAWDEISEQVMRILGLSEIHKGKAPGEEAAFERIIDRNKYRPVNPSQTTPGRIIHDELRM</sequence>
<proteinExistence type="predicted"/>
<organism evidence="1 2">
    <name type="scientific">Ditylenchus destructor</name>
    <dbReference type="NCBI Taxonomy" id="166010"/>
    <lineage>
        <taxon>Eukaryota</taxon>
        <taxon>Metazoa</taxon>
        <taxon>Ecdysozoa</taxon>
        <taxon>Nematoda</taxon>
        <taxon>Chromadorea</taxon>
        <taxon>Rhabditida</taxon>
        <taxon>Tylenchina</taxon>
        <taxon>Tylenchomorpha</taxon>
        <taxon>Sphaerularioidea</taxon>
        <taxon>Anguinidae</taxon>
        <taxon>Anguininae</taxon>
        <taxon>Ditylenchus</taxon>
    </lineage>
</organism>
<comment type="caution">
    <text evidence="1">The sequence shown here is derived from an EMBL/GenBank/DDBJ whole genome shotgun (WGS) entry which is preliminary data.</text>
</comment>
<gene>
    <name evidence="1" type="ORF">DdX_17395</name>
</gene>
<dbReference type="AlphaFoldDB" id="A0AAD4QZ14"/>